<dbReference type="AlphaFoldDB" id="F7YTQ5"/>
<dbReference type="EMBL" id="CP002351">
    <property type="protein sequence ID" value="AEH51282.1"/>
    <property type="molecule type" value="Genomic_DNA"/>
</dbReference>
<protein>
    <recommendedName>
        <fullName evidence="3">ThiamineS protein</fullName>
    </recommendedName>
</protein>
<dbReference type="KEGG" id="tta:Theth_1210"/>
<proteinExistence type="predicted"/>
<reference evidence="1 2" key="1">
    <citation type="submission" date="2010-11" db="EMBL/GenBank/DDBJ databases">
        <title>The complete genome of Thermotoga thermarum DSM 5069.</title>
        <authorList>
            <consortium name="US DOE Joint Genome Institute (JGI-PGF)"/>
            <person name="Lucas S."/>
            <person name="Copeland A."/>
            <person name="Lapidus A."/>
            <person name="Bruce D."/>
            <person name="Goodwin L."/>
            <person name="Pitluck S."/>
            <person name="Kyrpides N."/>
            <person name="Mavromatis K."/>
            <person name="Ivanova N."/>
            <person name="Zeytun A."/>
            <person name="Brettin T."/>
            <person name="Detter J.C."/>
            <person name="Tapia R."/>
            <person name="Han C."/>
            <person name="Land M."/>
            <person name="Hauser L."/>
            <person name="Markowitz V."/>
            <person name="Cheng J.-F."/>
            <person name="Hugenholtz P."/>
            <person name="Woyke T."/>
            <person name="Wu D."/>
            <person name="Spring S."/>
            <person name="Schroeder M."/>
            <person name="Brambilla E."/>
            <person name="Klenk H.-P."/>
            <person name="Eisen J.A."/>
        </authorList>
    </citation>
    <scope>NUCLEOTIDE SEQUENCE [LARGE SCALE GENOMIC DNA]</scope>
    <source>
        <strain evidence="1 2">DSM 5069</strain>
    </source>
</reference>
<organism evidence="1 2">
    <name type="scientific">Pseudothermotoga thermarum DSM 5069</name>
    <dbReference type="NCBI Taxonomy" id="688269"/>
    <lineage>
        <taxon>Bacteria</taxon>
        <taxon>Thermotogati</taxon>
        <taxon>Thermotogota</taxon>
        <taxon>Thermotogae</taxon>
        <taxon>Thermotogales</taxon>
        <taxon>Thermotogaceae</taxon>
        <taxon>Pseudothermotoga</taxon>
    </lineage>
</organism>
<evidence type="ECO:0008006" key="3">
    <source>
        <dbReference type="Google" id="ProtNLM"/>
    </source>
</evidence>
<gene>
    <name evidence="1" type="ORF">Theth_1210</name>
</gene>
<dbReference type="RefSeq" id="WP_013932501.1">
    <property type="nucleotide sequence ID" value="NC_015707.1"/>
</dbReference>
<keyword evidence="2" id="KW-1185">Reference proteome</keyword>
<dbReference type="eggNOG" id="COG2104">
    <property type="taxonomic scope" value="Bacteria"/>
</dbReference>
<accession>F7YTQ5</accession>
<dbReference type="InterPro" id="IPR012675">
    <property type="entry name" value="Beta-grasp_dom_sf"/>
</dbReference>
<dbReference type="HOGENOM" id="CLU_114601_9_5_0"/>
<dbReference type="SUPFAM" id="SSF54285">
    <property type="entry name" value="MoaD/ThiS"/>
    <property type="match status" value="1"/>
</dbReference>
<dbReference type="PATRIC" id="fig|688269.3.peg.1247"/>
<dbReference type="STRING" id="688269.Theth_1210"/>
<name>F7YTQ5_9THEM</name>
<sequence length="66" mass="7576">MDSRILVEYKGKVYEYEKPKRVIDILKDLNLNPLEHVVIVNDEIYTEDRVVKSGSKVVIKKVTSAG</sequence>
<dbReference type="Gene3D" id="3.10.20.30">
    <property type="match status" value="1"/>
</dbReference>
<dbReference type="InterPro" id="IPR016155">
    <property type="entry name" value="Mopterin_synth/thiamin_S_b"/>
</dbReference>
<evidence type="ECO:0000313" key="2">
    <source>
        <dbReference type="Proteomes" id="UP000006804"/>
    </source>
</evidence>
<evidence type="ECO:0000313" key="1">
    <source>
        <dbReference type="EMBL" id="AEH51282.1"/>
    </source>
</evidence>
<dbReference type="OrthoDB" id="47821at2"/>
<dbReference type="Proteomes" id="UP000006804">
    <property type="component" value="Chromosome"/>
</dbReference>